<dbReference type="Proteomes" id="UP001235939">
    <property type="component" value="Chromosome 09"/>
</dbReference>
<organism evidence="2 3">
    <name type="scientific">Cordylochernes scorpioides</name>
    <dbReference type="NCBI Taxonomy" id="51811"/>
    <lineage>
        <taxon>Eukaryota</taxon>
        <taxon>Metazoa</taxon>
        <taxon>Ecdysozoa</taxon>
        <taxon>Arthropoda</taxon>
        <taxon>Chelicerata</taxon>
        <taxon>Arachnida</taxon>
        <taxon>Pseudoscorpiones</taxon>
        <taxon>Cheliferoidea</taxon>
        <taxon>Chernetidae</taxon>
        <taxon>Cordylochernes</taxon>
    </lineage>
</organism>
<gene>
    <name evidence="2" type="ORF">LAZ67_9002158</name>
</gene>
<evidence type="ECO:0000313" key="2">
    <source>
        <dbReference type="EMBL" id="UYV72201.1"/>
    </source>
</evidence>
<dbReference type="SUPFAM" id="SSF53098">
    <property type="entry name" value="Ribonuclease H-like"/>
    <property type="match status" value="1"/>
</dbReference>
<dbReference type="InterPro" id="IPR036397">
    <property type="entry name" value="RNaseH_sf"/>
</dbReference>
<name>A0ABY6KTM9_9ARAC</name>
<dbReference type="InterPro" id="IPR012337">
    <property type="entry name" value="RNaseH-like_sf"/>
</dbReference>
<dbReference type="EMBL" id="CP092871">
    <property type="protein sequence ID" value="UYV72201.1"/>
    <property type="molecule type" value="Genomic_DNA"/>
</dbReference>
<sequence>MLSIHLVVNTLKTETSLFTTNRRLQNYKPNIYFNDNLLPPQCYTTHKRYSAKHKTITKIIKILKKISQENQITFQWIPSHVNIDGNEMADQLTKEGCKGQPENSQLTYSEISFIHKQRITSLWKFTLNHFWYNPIPNKSSFHTLTREEQTAISRL</sequence>
<dbReference type="Pfam" id="PF00075">
    <property type="entry name" value="RNase_H"/>
    <property type="match status" value="1"/>
</dbReference>
<dbReference type="Gene3D" id="3.30.420.10">
    <property type="entry name" value="Ribonuclease H-like superfamily/Ribonuclease H"/>
    <property type="match status" value="1"/>
</dbReference>
<keyword evidence="3" id="KW-1185">Reference proteome</keyword>
<evidence type="ECO:0000313" key="3">
    <source>
        <dbReference type="Proteomes" id="UP001235939"/>
    </source>
</evidence>
<accession>A0ABY6KTM9</accession>
<evidence type="ECO:0000259" key="1">
    <source>
        <dbReference type="Pfam" id="PF00075"/>
    </source>
</evidence>
<reference evidence="2 3" key="1">
    <citation type="submission" date="2022-01" db="EMBL/GenBank/DDBJ databases">
        <title>A chromosomal length assembly of Cordylochernes scorpioides.</title>
        <authorList>
            <person name="Zeh D."/>
            <person name="Zeh J."/>
        </authorList>
    </citation>
    <scope>NUCLEOTIDE SEQUENCE [LARGE SCALE GENOMIC DNA]</scope>
    <source>
        <strain evidence="2">IN4F17</strain>
        <tissue evidence="2">Whole Body</tissue>
    </source>
</reference>
<protein>
    <recommendedName>
        <fullName evidence="1">RNase H type-1 domain-containing protein</fullName>
    </recommendedName>
</protein>
<dbReference type="InterPro" id="IPR002156">
    <property type="entry name" value="RNaseH_domain"/>
</dbReference>
<feature type="domain" description="RNase H type-1" evidence="1">
    <location>
        <begin position="52"/>
        <end position="97"/>
    </location>
</feature>
<proteinExistence type="predicted"/>